<keyword evidence="3" id="KW-1003">Cell membrane</keyword>
<dbReference type="PANTHER" id="PTHR33932:SF4">
    <property type="entry name" value="NA(+)_H(+) ANTIPORTER SUBUNIT B"/>
    <property type="match status" value="1"/>
</dbReference>
<proteinExistence type="inferred from homology"/>
<feature type="transmembrane region" description="Helical" evidence="7">
    <location>
        <begin position="81"/>
        <end position="103"/>
    </location>
</feature>
<organism evidence="9 10">
    <name type="scientific">Acidaminobacter hydrogenoformans DSM 2784</name>
    <dbReference type="NCBI Taxonomy" id="1120920"/>
    <lineage>
        <taxon>Bacteria</taxon>
        <taxon>Bacillati</taxon>
        <taxon>Bacillota</taxon>
        <taxon>Clostridia</taxon>
        <taxon>Peptostreptococcales</taxon>
        <taxon>Acidaminobacteraceae</taxon>
        <taxon>Acidaminobacter</taxon>
    </lineage>
</organism>
<dbReference type="Proteomes" id="UP000199208">
    <property type="component" value="Unassembled WGS sequence"/>
</dbReference>
<feature type="domain" description="Na+/H+ antiporter MnhB subunit-related protein" evidence="8">
    <location>
        <begin position="18"/>
        <end position="133"/>
    </location>
</feature>
<evidence type="ECO:0000313" key="10">
    <source>
        <dbReference type="Proteomes" id="UP000199208"/>
    </source>
</evidence>
<evidence type="ECO:0000256" key="7">
    <source>
        <dbReference type="SAM" id="Phobius"/>
    </source>
</evidence>
<dbReference type="InterPro" id="IPR050622">
    <property type="entry name" value="CPA3_antiporter_subunitB"/>
</dbReference>
<feature type="transmembrane region" description="Helical" evidence="7">
    <location>
        <begin position="115"/>
        <end position="140"/>
    </location>
</feature>
<dbReference type="RefSeq" id="WP_170829210.1">
    <property type="nucleotide sequence ID" value="NZ_FMWL01000001.1"/>
</dbReference>
<feature type="transmembrane region" description="Helical" evidence="7">
    <location>
        <begin position="20"/>
        <end position="40"/>
    </location>
</feature>
<sequence length="145" mass="16032">MSPDNLSKASNVQKHELLRVISLLLLPFMLMFGLYVVFNGDLSPGGGFQGGVILATAYILVYFISEQKTIELSRLIRIEKYLFLALITAGILQILFFSANFAPLVTPEAMRLKRIILIFLNTLIGAKVALGMSGIITMFFEEGSL</sequence>
<dbReference type="AlphaFoldDB" id="A0A1G5RQB2"/>
<comment type="subcellular location">
    <subcellularLocation>
        <location evidence="1">Cell membrane</location>
        <topology evidence="1">Multi-pass membrane protein</topology>
    </subcellularLocation>
</comment>
<accession>A0A1G5RQB2</accession>
<evidence type="ECO:0000256" key="3">
    <source>
        <dbReference type="ARBA" id="ARBA00022475"/>
    </source>
</evidence>
<evidence type="ECO:0000256" key="5">
    <source>
        <dbReference type="ARBA" id="ARBA00022989"/>
    </source>
</evidence>
<evidence type="ECO:0000259" key="8">
    <source>
        <dbReference type="Pfam" id="PF04039"/>
    </source>
</evidence>
<dbReference type="InterPro" id="IPR007182">
    <property type="entry name" value="MnhB"/>
</dbReference>
<dbReference type="Pfam" id="PF04039">
    <property type="entry name" value="MnhB"/>
    <property type="match status" value="1"/>
</dbReference>
<comment type="similarity">
    <text evidence="2">Belongs to the CPA3 antiporters (TC 2.A.63) subunit B family.</text>
</comment>
<keyword evidence="10" id="KW-1185">Reference proteome</keyword>
<protein>
    <submittedName>
        <fullName evidence="9">Multicomponent Na+:H+ antiporter subunit B</fullName>
    </submittedName>
</protein>
<dbReference type="PANTHER" id="PTHR33932">
    <property type="entry name" value="NA(+)/H(+) ANTIPORTER SUBUNIT B"/>
    <property type="match status" value="1"/>
</dbReference>
<evidence type="ECO:0000256" key="1">
    <source>
        <dbReference type="ARBA" id="ARBA00004651"/>
    </source>
</evidence>
<keyword evidence="5 7" id="KW-1133">Transmembrane helix</keyword>
<evidence type="ECO:0000313" key="9">
    <source>
        <dbReference type="EMBL" id="SCZ76293.1"/>
    </source>
</evidence>
<evidence type="ECO:0000256" key="6">
    <source>
        <dbReference type="ARBA" id="ARBA00023136"/>
    </source>
</evidence>
<keyword evidence="4 7" id="KW-0812">Transmembrane</keyword>
<dbReference type="GO" id="GO:0005886">
    <property type="term" value="C:plasma membrane"/>
    <property type="evidence" value="ECO:0007669"/>
    <property type="project" value="UniProtKB-SubCell"/>
</dbReference>
<reference evidence="9 10" key="1">
    <citation type="submission" date="2016-10" db="EMBL/GenBank/DDBJ databases">
        <authorList>
            <person name="de Groot N.N."/>
        </authorList>
    </citation>
    <scope>NUCLEOTIDE SEQUENCE [LARGE SCALE GENOMIC DNA]</scope>
    <source>
        <strain evidence="9 10">DSM 2784</strain>
    </source>
</reference>
<name>A0A1G5RQB2_9FIRM</name>
<evidence type="ECO:0000256" key="4">
    <source>
        <dbReference type="ARBA" id="ARBA00022692"/>
    </source>
</evidence>
<keyword evidence="6 7" id="KW-0472">Membrane</keyword>
<gene>
    <name evidence="9" type="ORF">SAMN03080599_00164</name>
</gene>
<dbReference type="EMBL" id="FMWL01000001">
    <property type="protein sequence ID" value="SCZ76293.1"/>
    <property type="molecule type" value="Genomic_DNA"/>
</dbReference>
<feature type="transmembrane region" description="Helical" evidence="7">
    <location>
        <begin position="46"/>
        <end position="65"/>
    </location>
</feature>
<evidence type="ECO:0000256" key="2">
    <source>
        <dbReference type="ARBA" id="ARBA00009425"/>
    </source>
</evidence>
<dbReference type="STRING" id="1120920.SAMN03080599_00164"/>